<dbReference type="RefSeq" id="XP_075076663.1">
    <property type="nucleotide sequence ID" value="XM_075220562.1"/>
</dbReference>
<organism evidence="1 2">
    <name type="scientific">Nicotiana tabacum</name>
    <name type="common">Common tobacco</name>
    <dbReference type="NCBI Taxonomy" id="4097"/>
    <lineage>
        <taxon>Eukaryota</taxon>
        <taxon>Viridiplantae</taxon>
        <taxon>Streptophyta</taxon>
        <taxon>Embryophyta</taxon>
        <taxon>Tracheophyta</taxon>
        <taxon>Spermatophyta</taxon>
        <taxon>Magnoliopsida</taxon>
        <taxon>eudicotyledons</taxon>
        <taxon>Gunneridae</taxon>
        <taxon>Pentapetalae</taxon>
        <taxon>asterids</taxon>
        <taxon>lamiids</taxon>
        <taxon>Solanales</taxon>
        <taxon>Solanaceae</taxon>
        <taxon>Nicotianoideae</taxon>
        <taxon>Nicotianeae</taxon>
        <taxon>Nicotiana</taxon>
    </lineage>
</organism>
<gene>
    <name evidence="2" type="primary">LOC107791233</name>
</gene>
<keyword evidence="1" id="KW-1185">Reference proteome</keyword>
<evidence type="ECO:0000313" key="2">
    <source>
        <dbReference type="RefSeq" id="XP_075076663.1"/>
    </source>
</evidence>
<sequence length="392" mass="45756">MELDKQELSFHPIFAPNNNSLKPELDDDFCIDSKNYLQYFQHLDLNFSLSGGVLPNYTFNNSTGNFMIDTNGYDPFDPFSNEDNFSSLEDFNLSYELKPFDQENGESGNTIKENTMDVSYTYNESYFNSLSCEDAKPLNFVVPDESSSCVTNGSNCKLEIGERRKNKKVGRGRKKKSKSAKGQWTIEEDRFLIHLVEKFGVRKWSQIAQMLKGRIGKQSRERWHNHLRPDIKKDLWTEEEDRILIEAHAEVGNKWAEIAKRLRGRTENSIKNHWNATKRRQFSRRKCRTKWPKPSSLLQNYIKSLNLEKGNSKKKSQTSNATNSTAKVETIEFCQGNIEQVREYCDFSEVPEFALDDIFFEENRMNSFMEDIYSCWSTFHYGEMHGFGDYSL</sequence>
<evidence type="ECO:0000313" key="1">
    <source>
        <dbReference type="Proteomes" id="UP000790787"/>
    </source>
</evidence>
<name>A0AC58RVB7_TOBAC</name>
<reference evidence="1" key="1">
    <citation type="journal article" date="2014" name="Nat. Commun.">
        <title>The tobacco genome sequence and its comparison with those of tomato and potato.</title>
        <authorList>
            <person name="Sierro N."/>
            <person name="Battey J.N."/>
            <person name="Ouadi S."/>
            <person name="Bakaher N."/>
            <person name="Bovet L."/>
            <person name="Willig A."/>
            <person name="Goepfert S."/>
            <person name="Peitsch M.C."/>
            <person name="Ivanov N.V."/>
        </authorList>
    </citation>
    <scope>NUCLEOTIDE SEQUENCE [LARGE SCALE GENOMIC DNA]</scope>
</reference>
<reference evidence="2" key="2">
    <citation type="submission" date="2025-08" db="UniProtKB">
        <authorList>
            <consortium name="RefSeq"/>
        </authorList>
    </citation>
    <scope>IDENTIFICATION</scope>
    <source>
        <tissue evidence="2">Leaf</tissue>
    </source>
</reference>
<proteinExistence type="predicted"/>
<protein>
    <submittedName>
        <fullName evidence="2">Uncharacterized protein LOC107791233</fullName>
    </submittedName>
</protein>
<dbReference type="Proteomes" id="UP000790787">
    <property type="component" value="Chromosome 8"/>
</dbReference>
<accession>A0AC58RVB7</accession>